<organism evidence="1 2">
    <name type="scientific">Chengkuizengella axinellae</name>
    <dbReference type="NCBI Taxonomy" id="3064388"/>
    <lineage>
        <taxon>Bacteria</taxon>
        <taxon>Bacillati</taxon>
        <taxon>Bacillota</taxon>
        <taxon>Bacilli</taxon>
        <taxon>Bacillales</taxon>
        <taxon>Paenibacillaceae</taxon>
        <taxon>Chengkuizengella</taxon>
    </lineage>
</organism>
<dbReference type="Proteomes" id="UP001231941">
    <property type="component" value="Unassembled WGS sequence"/>
</dbReference>
<protein>
    <submittedName>
        <fullName evidence="1">YheC/YheD family protein</fullName>
    </submittedName>
</protein>
<name>A0ABT9IZ21_9BACL</name>
<dbReference type="InterPro" id="IPR026838">
    <property type="entry name" value="YheC/D"/>
</dbReference>
<dbReference type="Pfam" id="PF14398">
    <property type="entry name" value="ATPgrasp_YheCD"/>
    <property type="match status" value="1"/>
</dbReference>
<accession>A0ABT9IZ21</accession>
<dbReference type="RefSeq" id="WP_305991876.1">
    <property type="nucleotide sequence ID" value="NZ_JAVAMP010000003.1"/>
</dbReference>
<sequence length="457" mass="53202">MSSIRVLSKDDKYTIIMNPHQTMGKAYMNLSTFKKSNFGNRWMYLHFGQHHSKITIKINNRLKNGTISIPQQISNQFSIPDLTYEYQLSHNILRLGPVIGHMILERSYENLSHNQTKLSRFTNYDQIKGVIYLFTSNTMDQENLTITGYYYNPDTKTFEKGVFPYPDAVYNRSYVSLEKYQFLKEKIGDKIFNYPYRSNKLKFWKEMSKDSDIKQYLPDTRSDTGISNVLKMLNDYGSIYIKPISLAGGKGILKVTKATNKHILETRENERWEIQSIKELDFLIRQNMIENKTYILQQTIYFKSGKRKVDFRAYFQKDESTQWKLSGVEAKIAKKGSIITNSKNRKVMETGEQALLERYNLTKNEAAAKLNEIFKVGKKVLSRMENSNSNYHLGDVAMDIILDGDLKIWILELQIDYAAEKKINRSKGERAVLPFILSTPLTYAKTLAGFNHKRESL</sequence>
<evidence type="ECO:0000313" key="2">
    <source>
        <dbReference type="Proteomes" id="UP001231941"/>
    </source>
</evidence>
<dbReference type="SUPFAM" id="SSF56059">
    <property type="entry name" value="Glutathione synthetase ATP-binding domain-like"/>
    <property type="match status" value="1"/>
</dbReference>
<keyword evidence="2" id="KW-1185">Reference proteome</keyword>
<comment type="caution">
    <text evidence="1">The sequence shown here is derived from an EMBL/GenBank/DDBJ whole genome shotgun (WGS) entry which is preliminary data.</text>
</comment>
<reference evidence="1 2" key="1">
    <citation type="submission" date="2023-08" db="EMBL/GenBank/DDBJ databases">
        <authorList>
            <person name="Park J.-S."/>
        </authorList>
    </citation>
    <scope>NUCLEOTIDE SEQUENCE [LARGE SCALE GENOMIC DNA]</scope>
    <source>
        <strain evidence="1 2">2205SS18-9</strain>
    </source>
</reference>
<gene>
    <name evidence="1" type="ORF">Q5Y73_10660</name>
</gene>
<dbReference type="EMBL" id="JAVAMP010000003">
    <property type="protein sequence ID" value="MDP5274572.1"/>
    <property type="molecule type" value="Genomic_DNA"/>
</dbReference>
<evidence type="ECO:0000313" key="1">
    <source>
        <dbReference type="EMBL" id="MDP5274572.1"/>
    </source>
</evidence>
<proteinExistence type="predicted"/>